<organism evidence="10 11">
    <name type="scientific">Leptospirillum ferrodiazotrophum</name>
    <dbReference type="NCBI Taxonomy" id="412449"/>
    <lineage>
        <taxon>Bacteria</taxon>
        <taxon>Pseudomonadati</taxon>
        <taxon>Nitrospirota</taxon>
        <taxon>Nitrospiria</taxon>
        <taxon>Nitrospirales</taxon>
        <taxon>Nitrospiraceae</taxon>
        <taxon>Leptospirillum</taxon>
    </lineage>
</organism>
<dbReference type="GO" id="GO:0005886">
    <property type="term" value="C:plasma membrane"/>
    <property type="evidence" value="ECO:0007669"/>
    <property type="project" value="UniProtKB-SubCell"/>
</dbReference>
<evidence type="ECO:0000256" key="1">
    <source>
        <dbReference type="ARBA" id="ARBA00004651"/>
    </source>
</evidence>
<dbReference type="AlphaFoldDB" id="C6HZY1"/>
<dbReference type="NCBIfam" id="TIGR00380">
    <property type="entry name" value="cobal_cbiB"/>
    <property type="match status" value="1"/>
</dbReference>
<evidence type="ECO:0000256" key="3">
    <source>
        <dbReference type="ARBA" id="ARBA00006263"/>
    </source>
</evidence>
<evidence type="ECO:0000256" key="8">
    <source>
        <dbReference type="ARBA" id="ARBA00023136"/>
    </source>
</evidence>
<gene>
    <name evidence="9" type="primary">cobD</name>
    <name evidence="10" type="ORF">UBAL3_95450139</name>
</gene>
<keyword evidence="6 9" id="KW-0812">Transmembrane</keyword>
<comment type="subcellular location">
    <subcellularLocation>
        <location evidence="1 9">Cell membrane</location>
        <topology evidence="1 9">Multi-pass membrane protein</topology>
    </subcellularLocation>
</comment>
<comment type="similarity">
    <text evidence="3 9">Belongs to the CobD/CbiB family.</text>
</comment>
<feature type="transmembrane region" description="Helical" evidence="9">
    <location>
        <begin position="58"/>
        <end position="79"/>
    </location>
</feature>
<name>C6HZY1_9BACT</name>
<keyword evidence="11" id="KW-1185">Reference proteome</keyword>
<evidence type="ECO:0000256" key="7">
    <source>
        <dbReference type="ARBA" id="ARBA00022989"/>
    </source>
</evidence>
<accession>C6HZY1</accession>
<evidence type="ECO:0000256" key="4">
    <source>
        <dbReference type="ARBA" id="ARBA00022475"/>
    </source>
</evidence>
<keyword evidence="4 9" id="KW-1003">Cell membrane</keyword>
<sequence>MLEANLLGHAPVALLGLGGDLLLGERLHFLHPVPLMGRMAGALESLIRSRIPSSYHRLGGLVLPLVLCGFFGGGSWLLLRVVRQLAGEGAWALLSVFWAVQLLAARSLFDHVSAVLLPLMAGERDEARRALARIVGRDTEDLSDSGISRGALESLWENTNDAVVAPLFFLLLGGVPLLMVYKAASTLDSMVGYRNERYLRLGWASARLDDILAFIPARLTFFLMFLVLPPFLPDGGPRCHFWGKGSCLARAWRFRRAHPSPNSGYPMAAFAALRGVRLGGGARYFGQWVEKPPIGEGPEPTPIDLVAGLFLFRMFVFSLLILLCLLALLWWRAGG</sequence>
<dbReference type="EMBL" id="GG693884">
    <property type="protein sequence ID" value="EES51919.1"/>
    <property type="molecule type" value="Genomic_DNA"/>
</dbReference>
<evidence type="ECO:0000313" key="10">
    <source>
        <dbReference type="EMBL" id="EES51919.1"/>
    </source>
</evidence>
<protein>
    <recommendedName>
        <fullName evidence="9">Cobalamin biosynthesis protein CobD</fullName>
    </recommendedName>
</protein>
<evidence type="ECO:0000256" key="2">
    <source>
        <dbReference type="ARBA" id="ARBA00004953"/>
    </source>
</evidence>
<feature type="transmembrane region" description="Helical" evidence="9">
    <location>
        <begin position="310"/>
        <end position="331"/>
    </location>
</feature>
<dbReference type="InterPro" id="IPR004485">
    <property type="entry name" value="Cobalamin_biosynth_CobD/CbiB"/>
</dbReference>
<feature type="transmembrane region" description="Helical" evidence="9">
    <location>
        <begin position="211"/>
        <end position="232"/>
    </location>
</feature>
<dbReference type="Proteomes" id="UP000009374">
    <property type="component" value="Unassembled WGS sequence"/>
</dbReference>
<dbReference type="PANTHER" id="PTHR34308">
    <property type="entry name" value="COBALAMIN BIOSYNTHESIS PROTEIN CBIB"/>
    <property type="match status" value="1"/>
</dbReference>
<reference evidence="10 11" key="1">
    <citation type="journal article" date="2009" name="Appl. Environ. Microbiol.">
        <title>Community genomic and proteomic analyses of chemoautotrophic iron-oxidizing "Leptospirillum rubarum" (Group II) and "Leptospirillum ferrodiazotrophum" (Group III) bacteria in acid mine drainage biofilms.</title>
        <authorList>
            <person name="Goltsman D.S."/>
            <person name="Denef V.J."/>
            <person name="Singer S.W."/>
            <person name="VerBerkmoes N.C."/>
            <person name="Lefsrud M."/>
            <person name="Mueller R.S."/>
            <person name="Dick G.J."/>
            <person name="Sun C.L."/>
            <person name="Wheeler K.E."/>
            <person name="Zemla A."/>
            <person name="Baker B.J."/>
            <person name="Hauser L."/>
            <person name="Land M."/>
            <person name="Shah M.B."/>
            <person name="Thelen M.P."/>
            <person name="Hettich R.L."/>
            <person name="Banfield J.F."/>
        </authorList>
    </citation>
    <scope>NUCLEOTIDE SEQUENCE [LARGE SCALE GENOMIC DNA]</scope>
</reference>
<keyword evidence="7 9" id="KW-1133">Transmembrane helix</keyword>
<dbReference type="PANTHER" id="PTHR34308:SF1">
    <property type="entry name" value="COBALAMIN BIOSYNTHESIS PROTEIN CBIB"/>
    <property type="match status" value="1"/>
</dbReference>
<evidence type="ECO:0000256" key="6">
    <source>
        <dbReference type="ARBA" id="ARBA00022692"/>
    </source>
</evidence>
<dbReference type="GO" id="GO:0015420">
    <property type="term" value="F:ABC-type vitamin B12 transporter activity"/>
    <property type="evidence" value="ECO:0007669"/>
    <property type="project" value="UniProtKB-UniRule"/>
</dbReference>
<evidence type="ECO:0000313" key="11">
    <source>
        <dbReference type="Proteomes" id="UP000009374"/>
    </source>
</evidence>
<proteinExistence type="inferred from homology"/>
<dbReference type="Pfam" id="PF03186">
    <property type="entry name" value="CobD_Cbib"/>
    <property type="match status" value="1"/>
</dbReference>
<comment type="function">
    <text evidence="9">Converts cobyric acid to cobinamide by the addition of aminopropanol on the F carboxylic group.</text>
</comment>
<dbReference type="HAMAP" id="MF_00024">
    <property type="entry name" value="CobD_CbiB"/>
    <property type="match status" value="1"/>
</dbReference>
<dbReference type="UniPathway" id="UPA00148"/>
<evidence type="ECO:0000256" key="5">
    <source>
        <dbReference type="ARBA" id="ARBA00022573"/>
    </source>
</evidence>
<comment type="pathway">
    <text evidence="2 9">Cofactor biosynthesis; adenosylcobalamin biosynthesis.</text>
</comment>
<feature type="transmembrane region" description="Helical" evidence="9">
    <location>
        <begin position="162"/>
        <end position="181"/>
    </location>
</feature>
<dbReference type="GO" id="GO:0009236">
    <property type="term" value="P:cobalamin biosynthetic process"/>
    <property type="evidence" value="ECO:0007669"/>
    <property type="project" value="UniProtKB-UniRule"/>
</dbReference>
<keyword evidence="5 9" id="KW-0169">Cobalamin biosynthesis</keyword>
<evidence type="ECO:0000256" key="9">
    <source>
        <dbReference type="HAMAP-Rule" id="MF_00024"/>
    </source>
</evidence>
<keyword evidence="8 9" id="KW-0472">Membrane</keyword>
<dbReference type="GO" id="GO:0048472">
    <property type="term" value="F:threonine-phosphate decarboxylase activity"/>
    <property type="evidence" value="ECO:0007669"/>
    <property type="project" value="InterPro"/>
</dbReference>
<feature type="transmembrane region" description="Helical" evidence="9">
    <location>
        <begin position="91"/>
        <end position="109"/>
    </location>
</feature>